<dbReference type="PANTHER" id="PTHR19432:SF35">
    <property type="entry name" value="SOLUTE CARRIER FAMILY 45 MEMBER 3 ISOFORM X1"/>
    <property type="match status" value="1"/>
</dbReference>
<feature type="transmembrane region" description="Helical" evidence="6">
    <location>
        <begin position="418"/>
        <end position="438"/>
    </location>
</feature>
<feature type="transmembrane region" description="Helical" evidence="6">
    <location>
        <begin position="12"/>
        <end position="38"/>
    </location>
</feature>
<name>F4L4Y9_HALH1</name>
<feature type="transmembrane region" description="Helical" evidence="6">
    <location>
        <begin position="181"/>
        <end position="199"/>
    </location>
</feature>
<dbReference type="Proteomes" id="UP000008461">
    <property type="component" value="Chromosome"/>
</dbReference>
<dbReference type="PANTHER" id="PTHR19432">
    <property type="entry name" value="SUGAR TRANSPORTER"/>
    <property type="match status" value="1"/>
</dbReference>
<dbReference type="InterPro" id="IPR036259">
    <property type="entry name" value="MFS_trans_sf"/>
</dbReference>
<dbReference type="KEGG" id="hhy:Halhy_6231"/>
<keyword evidence="4 6" id="KW-1133">Transmembrane helix</keyword>
<accession>F4L4Y9</accession>
<evidence type="ECO:0000256" key="2">
    <source>
        <dbReference type="ARBA" id="ARBA00022448"/>
    </source>
</evidence>
<dbReference type="AlphaFoldDB" id="F4L4Y9"/>
<feature type="transmembrane region" description="Helical" evidence="6">
    <location>
        <begin position="360"/>
        <end position="378"/>
    </location>
</feature>
<sequence>MLNIQKRLAPSFYALLSLPSTAMGFALSVQISALSWILSTKYGLAIHEIGLVWAAGPIAGIFGQVIIGLISDNVWFWGGRRRPFILVGGTLAALMLLALPNIGVISSALGRDAILGVAITIALTLDLAINISFNPTRSIIADVTPPGDERTKGYTWMQTISGTFGVAAYAIGAIWGNYALIYFGAVLVLLISVIPPFFIEEPQILQSENTDADTPQQKTSLVQILMAISPLWGYLTYAISGMVCRLMGWTMNSFWAGLCMGLTVASILLIFIMKRSAFGVRFAPLIPFQKILAAHSFTWLGIQTMFVYMFAYVQQKIEGLSDNQMGQVVSISFLLFNAIAAILPATVLQPLALKIGRVKTHLLCLGIMAIGYTGIWLFGHSVNLIYLLMCVVGIGWAATVSLPFAIMSQTIDQSRMGMFMGLFNLSVVLPQLVASLGVGEAVSAAQDKGLIFIICAISLAISAILWLFIKDSQAEVDTKGVTPVGH</sequence>
<dbReference type="Pfam" id="PF07690">
    <property type="entry name" value="MFS_1"/>
    <property type="match status" value="1"/>
</dbReference>
<organism evidence="7 8">
    <name type="scientific">Haliscomenobacter hydrossis (strain ATCC 27775 / DSM 1100 / LMG 10767 / O)</name>
    <dbReference type="NCBI Taxonomy" id="760192"/>
    <lineage>
        <taxon>Bacteria</taxon>
        <taxon>Pseudomonadati</taxon>
        <taxon>Bacteroidota</taxon>
        <taxon>Saprospiria</taxon>
        <taxon>Saprospirales</taxon>
        <taxon>Haliscomenobacteraceae</taxon>
        <taxon>Haliscomenobacter</taxon>
    </lineage>
</organism>
<feature type="transmembrane region" description="Helical" evidence="6">
    <location>
        <begin position="450"/>
        <end position="469"/>
    </location>
</feature>
<dbReference type="GO" id="GO:0008506">
    <property type="term" value="F:sucrose:proton symporter activity"/>
    <property type="evidence" value="ECO:0007669"/>
    <property type="project" value="TreeGrafter"/>
</dbReference>
<dbReference type="HOGENOM" id="CLU_030246_1_0_10"/>
<feature type="transmembrane region" description="Helical" evidence="6">
    <location>
        <begin position="83"/>
        <end position="107"/>
    </location>
</feature>
<dbReference type="SUPFAM" id="SSF103473">
    <property type="entry name" value="MFS general substrate transporter"/>
    <property type="match status" value="1"/>
</dbReference>
<evidence type="ECO:0000256" key="1">
    <source>
        <dbReference type="ARBA" id="ARBA00004141"/>
    </source>
</evidence>
<evidence type="ECO:0000313" key="8">
    <source>
        <dbReference type="Proteomes" id="UP000008461"/>
    </source>
</evidence>
<evidence type="ECO:0000256" key="6">
    <source>
        <dbReference type="SAM" id="Phobius"/>
    </source>
</evidence>
<evidence type="ECO:0000256" key="5">
    <source>
        <dbReference type="ARBA" id="ARBA00023136"/>
    </source>
</evidence>
<protein>
    <submittedName>
        <fullName evidence="7">Major facilitator superfamily MFS_1</fullName>
    </submittedName>
</protein>
<feature type="transmembrane region" description="Helical" evidence="6">
    <location>
        <begin position="50"/>
        <end position="71"/>
    </location>
</feature>
<feature type="transmembrane region" description="Helical" evidence="6">
    <location>
        <begin position="252"/>
        <end position="272"/>
    </location>
</feature>
<keyword evidence="2" id="KW-0813">Transport</keyword>
<evidence type="ECO:0000256" key="3">
    <source>
        <dbReference type="ARBA" id="ARBA00022692"/>
    </source>
</evidence>
<dbReference type="RefSeq" id="WP_013768572.1">
    <property type="nucleotide sequence ID" value="NC_015510.1"/>
</dbReference>
<reference key="2">
    <citation type="submission" date="2011-04" db="EMBL/GenBank/DDBJ databases">
        <title>Complete sequence of chromosome of Haliscomenobacter hydrossis DSM 1100.</title>
        <authorList>
            <consortium name="US DOE Joint Genome Institute (JGI-PGF)"/>
            <person name="Lucas S."/>
            <person name="Han J."/>
            <person name="Lapidus A."/>
            <person name="Bruce D."/>
            <person name="Goodwin L."/>
            <person name="Pitluck S."/>
            <person name="Peters L."/>
            <person name="Kyrpides N."/>
            <person name="Mavromatis K."/>
            <person name="Ivanova N."/>
            <person name="Ovchinnikova G."/>
            <person name="Pagani I."/>
            <person name="Daligault H."/>
            <person name="Detter J.C."/>
            <person name="Han C."/>
            <person name="Land M."/>
            <person name="Hauser L."/>
            <person name="Markowitz V."/>
            <person name="Cheng J.-F."/>
            <person name="Hugenholtz P."/>
            <person name="Woyke T."/>
            <person name="Wu D."/>
            <person name="Verbarg S."/>
            <person name="Frueling A."/>
            <person name="Brambilla E."/>
            <person name="Klenk H.-P."/>
            <person name="Eisen J.A."/>
        </authorList>
    </citation>
    <scope>NUCLEOTIDE SEQUENCE</scope>
    <source>
        <strain>DSM 1100</strain>
    </source>
</reference>
<evidence type="ECO:0000313" key="7">
    <source>
        <dbReference type="EMBL" id="AEE54051.1"/>
    </source>
</evidence>
<keyword evidence="3 6" id="KW-0812">Transmembrane</keyword>
<evidence type="ECO:0000256" key="4">
    <source>
        <dbReference type="ARBA" id="ARBA00022989"/>
    </source>
</evidence>
<proteinExistence type="predicted"/>
<dbReference type="OrthoDB" id="7584869at2"/>
<dbReference type="GO" id="GO:0016020">
    <property type="term" value="C:membrane"/>
    <property type="evidence" value="ECO:0007669"/>
    <property type="project" value="UniProtKB-SubCell"/>
</dbReference>
<keyword evidence="8" id="KW-1185">Reference proteome</keyword>
<keyword evidence="5 6" id="KW-0472">Membrane</keyword>
<gene>
    <name evidence="7" type="ordered locus">Halhy_6231</name>
</gene>
<dbReference type="EMBL" id="CP002691">
    <property type="protein sequence ID" value="AEE54051.1"/>
    <property type="molecule type" value="Genomic_DNA"/>
</dbReference>
<comment type="subcellular location">
    <subcellularLocation>
        <location evidence="1">Membrane</location>
        <topology evidence="1">Multi-pass membrane protein</topology>
    </subcellularLocation>
</comment>
<feature type="transmembrane region" description="Helical" evidence="6">
    <location>
        <begin position="220"/>
        <end position="240"/>
    </location>
</feature>
<dbReference type="eggNOG" id="COG2211">
    <property type="taxonomic scope" value="Bacteria"/>
</dbReference>
<feature type="transmembrane region" description="Helical" evidence="6">
    <location>
        <begin position="154"/>
        <end position="175"/>
    </location>
</feature>
<feature type="transmembrane region" description="Helical" evidence="6">
    <location>
        <begin position="325"/>
        <end position="348"/>
    </location>
</feature>
<reference evidence="7 8" key="1">
    <citation type="journal article" date="2011" name="Stand. Genomic Sci.">
        <title>Complete genome sequence of Haliscomenobacter hydrossis type strain (O).</title>
        <authorList>
            <consortium name="US DOE Joint Genome Institute (JGI-PGF)"/>
            <person name="Daligault H."/>
            <person name="Lapidus A."/>
            <person name="Zeytun A."/>
            <person name="Nolan M."/>
            <person name="Lucas S."/>
            <person name="Del Rio T.G."/>
            <person name="Tice H."/>
            <person name="Cheng J.F."/>
            <person name="Tapia R."/>
            <person name="Han C."/>
            <person name="Goodwin L."/>
            <person name="Pitluck S."/>
            <person name="Liolios K."/>
            <person name="Pagani I."/>
            <person name="Ivanova N."/>
            <person name="Huntemann M."/>
            <person name="Mavromatis K."/>
            <person name="Mikhailova N."/>
            <person name="Pati A."/>
            <person name="Chen A."/>
            <person name="Palaniappan K."/>
            <person name="Land M."/>
            <person name="Hauser L."/>
            <person name="Brambilla E.M."/>
            <person name="Rohde M."/>
            <person name="Verbarg S."/>
            <person name="Goker M."/>
            <person name="Bristow J."/>
            <person name="Eisen J.A."/>
            <person name="Markowitz V."/>
            <person name="Hugenholtz P."/>
            <person name="Kyrpides N.C."/>
            <person name="Klenk H.P."/>
            <person name="Woyke T."/>
        </authorList>
    </citation>
    <scope>NUCLEOTIDE SEQUENCE [LARGE SCALE GENOMIC DNA]</scope>
    <source>
        <strain evidence="8">ATCC 27775 / DSM 1100 / LMG 10767 / O</strain>
    </source>
</reference>
<dbReference type="STRING" id="760192.Halhy_6231"/>
<feature type="transmembrane region" description="Helical" evidence="6">
    <location>
        <begin position="384"/>
        <end position="406"/>
    </location>
</feature>
<dbReference type="InterPro" id="IPR011701">
    <property type="entry name" value="MFS"/>
</dbReference>
<dbReference type="Gene3D" id="1.20.1250.20">
    <property type="entry name" value="MFS general substrate transporter like domains"/>
    <property type="match status" value="2"/>
</dbReference>
<feature type="transmembrane region" description="Helical" evidence="6">
    <location>
        <begin position="292"/>
        <end position="313"/>
    </location>
</feature>